<proteinExistence type="predicted"/>
<evidence type="ECO:0008006" key="3">
    <source>
        <dbReference type="Google" id="ProtNLM"/>
    </source>
</evidence>
<keyword evidence="2" id="KW-1185">Reference proteome</keyword>
<dbReference type="PROSITE" id="PS51257">
    <property type="entry name" value="PROKAR_LIPOPROTEIN"/>
    <property type="match status" value="1"/>
</dbReference>
<dbReference type="EMBL" id="CP034562">
    <property type="protein sequence ID" value="AZQ63939.1"/>
    <property type="molecule type" value="Genomic_DNA"/>
</dbReference>
<gene>
    <name evidence="1" type="ORF">EI427_17420</name>
</gene>
<evidence type="ECO:0000313" key="2">
    <source>
        <dbReference type="Proteomes" id="UP000267268"/>
    </source>
</evidence>
<protein>
    <recommendedName>
        <fullName evidence="3">Alpha/beta hydrolase</fullName>
    </recommendedName>
</protein>
<dbReference type="Gene3D" id="3.40.50.1820">
    <property type="entry name" value="alpha/beta hydrolase"/>
    <property type="match status" value="1"/>
</dbReference>
<dbReference type="SUPFAM" id="SSF53474">
    <property type="entry name" value="alpha/beta-Hydrolases"/>
    <property type="match status" value="2"/>
</dbReference>
<accession>A0A3Q9FQA6</accession>
<dbReference type="KEGG" id="fll:EI427_17420"/>
<dbReference type="InterPro" id="IPR029058">
    <property type="entry name" value="AB_hydrolase_fold"/>
</dbReference>
<sequence>MKLNYLWNKKLFKISIITLCVLIVTSCFKRKDKNNDYEIVIDEQYELYKPLNTPKGVLILFGGFPEKAKDIKVEFDIIDIAIKNRIAVMFTNFNQMLWLEDKEKKQIGDFIETAIISNNLPNENIYFGGFSSGGNVALSITEFLINQPNLKIKPKGVFIIDSPLDLQALYNTSLNNIKMNVSKISVRESNWIIQILESRFDKPSINISNYQQYSIFNHQTNYTKHFDSLKNIKLRFYTEPDLQWWLKNRNTEYRELNAFYIKELSQELIHKGYNNLEYIETSNQGYRANGERHPHSWSIVNKKDLLNWILEY</sequence>
<dbReference type="OrthoDB" id="1095982at2"/>
<dbReference type="Proteomes" id="UP000267268">
    <property type="component" value="Chromosome 1"/>
</dbReference>
<evidence type="ECO:0000313" key="1">
    <source>
        <dbReference type="EMBL" id="AZQ63939.1"/>
    </source>
</evidence>
<dbReference type="AlphaFoldDB" id="A0A3Q9FQA6"/>
<reference evidence="1 2" key="1">
    <citation type="submission" date="2018-12" db="EMBL/GenBank/DDBJ databases">
        <title>Flammeovirga pectinis sp. nov., isolated from the gut of the Korean scallop, Patinopecten yessoensis.</title>
        <authorList>
            <person name="Bae J.-W."/>
            <person name="Jeong Y.-S."/>
            <person name="Kang W."/>
        </authorList>
    </citation>
    <scope>NUCLEOTIDE SEQUENCE [LARGE SCALE GENOMIC DNA]</scope>
    <source>
        <strain evidence="1 2">L12M1</strain>
    </source>
</reference>
<name>A0A3Q9FQA6_9BACT</name>
<organism evidence="1 2">
    <name type="scientific">Flammeovirga pectinis</name>
    <dbReference type="NCBI Taxonomy" id="2494373"/>
    <lineage>
        <taxon>Bacteria</taxon>
        <taxon>Pseudomonadati</taxon>
        <taxon>Bacteroidota</taxon>
        <taxon>Cytophagia</taxon>
        <taxon>Cytophagales</taxon>
        <taxon>Flammeovirgaceae</taxon>
        <taxon>Flammeovirga</taxon>
    </lineage>
</organism>